<dbReference type="SUPFAM" id="SSF53474">
    <property type="entry name" value="alpha/beta-Hydrolases"/>
    <property type="match status" value="1"/>
</dbReference>
<comment type="caution">
    <text evidence="4">The sequence shown here is derived from an EMBL/GenBank/DDBJ whole genome shotgun (WGS) entry which is preliminary data.</text>
</comment>
<name>A0AA38RRP4_9PEZI</name>
<protein>
    <submittedName>
        <fullName evidence="4">Serine hydrolase-like protein</fullName>
    </submittedName>
</protein>
<keyword evidence="5" id="KW-1185">Reference proteome</keyword>
<evidence type="ECO:0000256" key="2">
    <source>
        <dbReference type="ARBA" id="ARBA00022801"/>
    </source>
</evidence>
<dbReference type="InterPro" id="IPR000073">
    <property type="entry name" value="AB_hydrolase_1"/>
</dbReference>
<proteinExistence type="inferred from homology"/>
<dbReference type="InterPro" id="IPR029058">
    <property type="entry name" value="AB_hydrolase_fold"/>
</dbReference>
<gene>
    <name evidence="4" type="ORF">NKR23_g1792</name>
</gene>
<dbReference type="AlphaFoldDB" id="A0AA38RRP4"/>
<keyword evidence="2 4" id="KW-0378">Hydrolase</keyword>
<dbReference type="InterPro" id="IPR050266">
    <property type="entry name" value="AB_hydrolase_sf"/>
</dbReference>
<dbReference type="PANTHER" id="PTHR43798">
    <property type="entry name" value="MONOACYLGLYCEROL LIPASE"/>
    <property type="match status" value="1"/>
</dbReference>
<feature type="domain" description="AB hydrolase-1" evidence="3">
    <location>
        <begin position="95"/>
        <end position="198"/>
    </location>
</feature>
<dbReference type="Proteomes" id="UP001174694">
    <property type="component" value="Unassembled WGS sequence"/>
</dbReference>
<dbReference type="GO" id="GO:0016020">
    <property type="term" value="C:membrane"/>
    <property type="evidence" value="ECO:0007669"/>
    <property type="project" value="TreeGrafter"/>
</dbReference>
<reference evidence="4" key="1">
    <citation type="submission" date="2022-07" db="EMBL/GenBank/DDBJ databases">
        <title>Fungi with potential for degradation of polypropylene.</title>
        <authorList>
            <person name="Gostincar C."/>
        </authorList>
    </citation>
    <scope>NUCLEOTIDE SEQUENCE</scope>
    <source>
        <strain evidence="4">EXF-13308</strain>
    </source>
</reference>
<dbReference type="GO" id="GO:0016787">
    <property type="term" value="F:hydrolase activity"/>
    <property type="evidence" value="ECO:0007669"/>
    <property type="project" value="UniProtKB-KW"/>
</dbReference>
<dbReference type="PRINTS" id="PR00111">
    <property type="entry name" value="ABHYDROLASE"/>
</dbReference>
<evidence type="ECO:0000313" key="5">
    <source>
        <dbReference type="Proteomes" id="UP001174694"/>
    </source>
</evidence>
<organism evidence="4 5">
    <name type="scientific">Pleurostoma richardsiae</name>
    <dbReference type="NCBI Taxonomy" id="41990"/>
    <lineage>
        <taxon>Eukaryota</taxon>
        <taxon>Fungi</taxon>
        <taxon>Dikarya</taxon>
        <taxon>Ascomycota</taxon>
        <taxon>Pezizomycotina</taxon>
        <taxon>Sordariomycetes</taxon>
        <taxon>Sordariomycetidae</taxon>
        <taxon>Calosphaeriales</taxon>
        <taxon>Pleurostomataceae</taxon>
        <taxon>Pleurostoma</taxon>
    </lineage>
</organism>
<dbReference type="PANTHER" id="PTHR43798:SF14">
    <property type="entry name" value="SERINE HYDROLASE-LIKE PROTEIN DDB_G0286239"/>
    <property type="match status" value="1"/>
</dbReference>
<sequence>MASWPLTGLPRPTGPLLLAGAVCISATLLQLLKTRTPSKDPWLPSPRETLLASLPKDQLSSLPYPPDALPGGRDVPTPYGTIRVFEWGPPSGDKVLLLHGISTPGPALGSLAHALVDAGHRVMLFDFFGRGYSDAPADLPYDARLYCTQVLLALASSPLAWTGDAAFHLIGYSLGGGVAVVFAGWFPAMTRSVTVVASGGMIRREHVGWRSRLLYSKGPWMPEGVREWLVGRKLQPEEEVVATEGEAVLQRVVSHDASGGGVFDGAVLDHRRPEVTVAVVTAWQLKFHVGLLRAFVSTMRYAPIYEQRECWGRLGEMLAARRKTKAEGRPIPGLEGGKVLAVLGASDSVIVREEFVRDTREVLGVDGIEVVVLDAGHEVAITRGPEVAAIATDFWSRSASGQA</sequence>
<comment type="similarity">
    <text evidence="1">Belongs to the AB hydrolase superfamily.</text>
</comment>
<evidence type="ECO:0000313" key="4">
    <source>
        <dbReference type="EMBL" id="KAJ9155518.1"/>
    </source>
</evidence>
<dbReference type="Pfam" id="PF00561">
    <property type="entry name" value="Abhydrolase_1"/>
    <property type="match status" value="1"/>
</dbReference>
<accession>A0AA38RRP4</accession>
<evidence type="ECO:0000259" key="3">
    <source>
        <dbReference type="Pfam" id="PF00561"/>
    </source>
</evidence>
<dbReference type="EMBL" id="JANBVO010000003">
    <property type="protein sequence ID" value="KAJ9155518.1"/>
    <property type="molecule type" value="Genomic_DNA"/>
</dbReference>
<dbReference type="Gene3D" id="3.40.50.1820">
    <property type="entry name" value="alpha/beta hydrolase"/>
    <property type="match status" value="1"/>
</dbReference>
<evidence type="ECO:0000256" key="1">
    <source>
        <dbReference type="ARBA" id="ARBA00008645"/>
    </source>
</evidence>